<dbReference type="Proteomes" id="UP001186974">
    <property type="component" value="Unassembled WGS sequence"/>
</dbReference>
<reference evidence="1" key="1">
    <citation type="submission" date="2024-09" db="EMBL/GenBank/DDBJ databases">
        <title>Black Yeasts Isolated from many extreme environments.</title>
        <authorList>
            <person name="Coleine C."/>
            <person name="Stajich J.E."/>
            <person name="Selbmann L."/>
        </authorList>
    </citation>
    <scope>NUCLEOTIDE SEQUENCE</scope>
    <source>
        <strain evidence="1">CCFEE 5737</strain>
    </source>
</reference>
<accession>A0ACC3D3A8</accession>
<organism evidence="1 2">
    <name type="scientific">Coniosporium uncinatum</name>
    <dbReference type="NCBI Taxonomy" id="93489"/>
    <lineage>
        <taxon>Eukaryota</taxon>
        <taxon>Fungi</taxon>
        <taxon>Dikarya</taxon>
        <taxon>Ascomycota</taxon>
        <taxon>Pezizomycotina</taxon>
        <taxon>Dothideomycetes</taxon>
        <taxon>Dothideomycetes incertae sedis</taxon>
        <taxon>Coniosporium</taxon>
    </lineage>
</organism>
<comment type="caution">
    <text evidence="1">The sequence shown here is derived from an EMBL/GenBank/DDBJ whole genome shotgun (WGS) entry which is preliminary data.</text>
</comment>
<keyword evidence="2" id="KW-1185">Reference proteome</keyword>
<name>A0ACC3D3A8_9PEZI</name>
<evidence type="ECO:0000313" key="1">
    <source>
        <dbReference type="EMBL" id="KAK3061219.1"/>
    </source>
</evidence>
<evidence type="ECO:0000313" key="2">
    <source>
        <dbReference type="Proteomes" id="UP001186974"/>
    </source>
</evidence>
<proteinExistence type="predicted"/>
<feature type="non-terminal residue" evidence="1">
    <location>
        <position position="141"/>
    </location>
</feature>
<protein>
    <submittedName>
        <fullName evidence="1">Uncharacterized protein</fullName>
    </submittedName>
</protein>
<gene>
    <name evidence="1" type="ORF">LTS18_006759</name>
</gene>
<dbReference type="EMBL" id="JAWDJW010007988">
    <property type="protein sequence ID" value="KAK3061219.1"/>
    <property type="molecule type" value="Genomic_DNA"/>
</dbReference>
<sequence length="141" mass="15327">MVVIQSTISPWDGGYSDSDSLTDEASAILTPSPTLSLKKVKQELDPDYKELTGKRHKLDAEEIETGPTTRRQWLQEHPEHPGRRKSLIVCLDVPNLGSVIPDSSTPKFEGKAGCEAETNAVGDGGGDMLERNVCVPRSSHS</sequence>